<keyword evidence="2" id="KW-1185">Reference proteome</keyword>
<name>A0ABS4QUK1_9NOCA</name>
<sequence length="319" mass="31605">MTAPAQVFTAKPPTPPTAAPAVPGAPVLMVDAPRPPHIFTDGSRIPDVPPFVYAAFAGSATNTPQLKPTATAKAMAGGGGMLTAVAWPLSQWISPKLGDQGTATARVAVGAGGRVIVAASFGGETRTATGNAVFSATAELSAPVIPHSAAAAAFGTTGTSATTRFGPLPMAGSGTGTFSMAVAPPFSPSGMSKGGDQNLTGSWADVTGWYADTGLFPGSTISGSALIARGTALNVVVSASIPYAIFSGFGGPRQAVRLLVNGAVVATGAEATGWSGTMTAKVTMRIDAGDRVTVQGWSSHGAAVLDGTATQVRIVRAPA</sequence>
<reference evidence="1 2" key="1">
    <citation type="submission" date="2021-03" db="EMBL/GenBank/DDBJ databases">
        <title>Sequencing the genomes of 1000 actinobacteria strains.</title>
        <authorList>
            <person name="Klenk H.-P."/>
        </authorList>
    </citation>
    <scope>NUCLEOTIDE SEQUENCE [LARGE SCALE GENOMIC DNA]</scope>
    <source>
        <strain evidence="1 2">DSM 45516</strain>
    </source>
</reference>
<dbReference type="RefSeq" id="WP_209897432.1">
    <property type="nucleotide sequence ID" value="NZ_JAGGMR010000001.1"/>
</dbReference>
<dbReference type="Proteomes" id="UP001519325">
    <property type="component" value="Unassembled WGS sequence"/>
</dbReference>
<organism evidence="1 2">
    <name type="scientific">Nocardia goodfellowii</name>
    <dbReference type="NCBI Taxonomy" id="882446"/>
    <lineage>
        <taxon>Bacteria</taxon>
        <taxon>Bacillati</taxon>
        <taxon>Actinomycetota</taxon>
        <taxon>Actinomycetes</taxon>
        <taxon>Mycobacteriales</taxon>
        <taxon>Nocardiaceae</taxon>
        <taxon>Nocardia</taxon>
    </lineage>
</organism>
<gene>
    <name evidence="1" type="ORF">BJ987_007192</name>
</gene>
<evidence type="ECO:0000313" key="2">
    <source>
        <dbReference type="Proteomes" id="UP001519325"/>
    </source>
</evidence>
<comment type="caution">
    <text evidence="1">The sequence shown here is derived from an EMBL/GenBank/DDBJ whole genome shotgun (WGS) entry which is preliminary data.</text>
</comment>
<accession>A0ABS4QUK1</accession>
<dbReference type="EMBL" id="JAGGMR010000001">
    <property type="protein sequence ID" value="MBP2194291.1"/>
    <property type="molecule type" value="Genomic_DNA"/>
</dbReference>
<protein>
    <submittedName>
        <fullName evidence="1">Co-chaperonin GroES (HSP10)</fullName>
    </submittedName>
</protein>
<evidence type="ECO:0000313" key="1">
    <source>
        <dbReference type="EMBL" id="MBP2194291.1"/>
    </source>
</evidence>
<proteinExistence type="predicted"/>